<name>A0AA39Z951_9PEZI</name>
<dbReference type="EMBL" id="JAULSY010000087">
    <property type="protein sequence ID" value="KAK0666502.1"/>
    <property type="molecule type" value="Genomic_DNA"/>
</dbReference>
<accession>A0AA39Z951</accession>
<dbReference type="CDD" id="cd07758">
    <property type="entry name" value="ThTPase"/>
    <property type="match status" value="1"/>
</dbReference>
<dbReference type="GO" id="GO:0050333">
    <property type="term" value="F:thiamine triphosphate phosphatase activity"/>
    <property type="evidence" value="ECO:0007669"/>
    <property type="project" value="InterPro"/>
</dbReference>
<dbReference type="SUPFAM" id="SSF55154">
    <property type="entry name" value="CYTH-like phosphatases"/>
    <property type="match status" value="1"/>
</dbReference>
<dbReference type="Proteomes" id="UP001174997">
    <property type="component" value="Unassembled WGS sequence"/>
</dbReference>
<organism evidence="1 2">
    <name type="scientific">Cercophora samala</name>
    <dbReference type="NCBI Taxonomy" id="330535"/>
    <lineage>
        <taxon>Eukaryota</taxon>
        <taxon>Fungi</taxon>
        <taxon>Dikarya</taxon>
        <taxon>Ascomycota</taxon>
        <taxon>Pezizomycotina</taxon>
        <taxon>Sordariomycetes</taxon>
        <taxon>Sordariomycetidae</taxon>
        <taxon>Sordariales</taxon>
        <taxon>Lasiosphaeriaceae</taxon>
        <taxon>Cercophora</taxon>
    </lineage>
</organism>
<dbReference type="AlphaFoldDB" id="A0AA39Z951"/>
<keyword evidence="2" id="KW-1185">Reference proteome</keyword>
<dbReference type="InterPro" id="IPR033469">
    <property type="entry name" value="CYTH-like_dom_sf"/>
</dbReference>
<proteinExistence type="predicted"/>
<dbReference type="GO" id="GO:0000287">
    <property type="term" value="F:magnesium ion binding"/>
    <property type="evidence" value="ECO:0007669"/>
    <property type="project" value="TreeGrafter"/>
</dbReference>
<dbReference type="InterPro" id="IPR012177">
    <property type="entry name" value="ThTPase_euk"/>
</dbReference>
<gene>
    <name evidence="1" type="ORF">QBC41DRAFT_230409</name>
</gene>
<evidence type="ECO:0000313" key="2">
    <source>
        <dbReference type="Proteomes" id="UP001174997"/>
    </source>
</evidence>
<dbReference type="InterPro" id="IPR039582">
    <property type="entry name" value="THTPA"/>
</dbReference>
<protein>
    <submittedName>
        <fullName evidence="1">CYTH-like domain-containing protein</fullName>
    </submittedName>
</protein>
<dbReference type="GO" id="GO:0042357">
    <property type="term" value="P:thiamine diphosphate metabolic process"/>
    <property type="evidence" value="ECO:0007669"/>
    <property type="project" value="TreeGrafter"/>
</dbReference>
<dbReference type="Gene3D" id="2.40.320.10">
    <property type="entry name" value="Hypothetical Protein Pfu-838710-001"/>
    <property type="match status" value="1"/>
</dbReference>
<reference evidence="1" key="1">
    <citation type="submission" date="2023-06" db="EMBL/GenBank/DDBJ databases">
        <title>Genome-scale phylogeny and comparative genomics of the fungal order Sordariales.</title>
        <authorList>
            <consortium name="Lawrence Berkeley National Laboratory"/>
            <person name="Hensen N."/>
            <person name="Bonometti L."/>
            <person name="Westerberg I."/>
            <person name="Brannstrom I.O."/>
            <person name="Guillou S."/>
            <person name="Cros-Aarteil S."/>
            <person name="Calhoun S."/>
            <person name="Haridas S."/>
            <person name="Kuo A."/>
            <person name="Mondo S."/>
            <person name="Pangilinan J."/>
            <person name="Riley R."/>
            <person name="Labutti K."/>
            <person name="Andreopoulos B."/>
            <person name="Lipzen A."/>
            <person name="Chen C."/>
            <person name="Yanf M."/>
            <person name="Daum C."/>
            <person name="Ng V."/>
            <person name="Clum A."/>
            <person name="Steindorff A."/>
            <person name="Ohm R."/>
            <person name="Martin F."/>
            <person name="Silar P."/>
            <person name="Natvig D."/>
            <person name="Lalanne C."/>
            <person name="Gautier V."/>
            <person name="Ament-Velasquez S.L."/>
            <person name="Kruys A."/>
            <person name="Hutchinson M.I."/>
            <person name="Powell A.J."/>
            <person name="Barry K."/>
            <person name="Miller A.N."/>
            <person name="Grigoriev I.V."/>
            <person name="Debuchy R."/>
            <person name="Gladieux P."/>
            <person name="Thoren M.H."/>
            <person name="Johannesson H."/>
        </authorList>
    </citation>
    <scope>NUCLEOTIDE SEQUENCE</scope>
    <source>
        <strain evidence="1">CBS 307.81</strain>
    </source>
</reference>
<dbReference type="GO" id="GO:0006772">
    <property type="term" value="P:thiamine metabolic process"/>
    <property type="evidence" value="ECO:0007669"/>
    <property type="project" value="InterPro"/>
</dbReference>
<evidence type="ECO:0000313" key="1">
    <source>
        <dbReference type="EMBL" id="KAK0666502.1"/>
    </source>
</evidence>
<dbReference type="PANTHER" id="PTHR14586">
    <property type="entry name" value="THIAMINE-TRIPHOSPHATASE"/>
    <property type="match status" value="1"/>
</dbReference>
<comment type="caution">
    <text evidence="1">The sequence shown here is derived from an EMBL/GenBank/DDBJ whole genome shotgun (WGS) entry which is preliminary data.</text>
</comment>
<dbReference type="PANTHER" id="PTHR14586:SF1">
    <property type="entry name" value="THIAMINE-TRIPHOSPHATASE"/>
    <property type="match status" value="1"/>
</dbReference>
<sequence>MSFRLPFRQLSSRPFSAIPECAKPFKTVNLEVERKIACLAVPTLSDPSLWSDPGFISVDPLPLKVFHDVYYDKEDTLSSRGLWVRKRNGVWQAKSNPSVRRGQQNTRFEELRTEPDIKKAIEAITKSEAQVRANFGLDKMADFVSYREGWRVDGDFMVVRDNTSFGWGVVEVELEEQIRVEEGEELDETWKQRKMEEMDRRIGVFMDKYSWAWGKGQVKGKLGAYFEMTREIVSGRMR</sequence>